<proteinExistence type="predicted"/>
<name>Q462E3_9ABAC</name>
<evidence type="ECO:0000313" key="1">
    <source>
        <dbReference type="EMBL" id="AAZ67393.1"/>
    </source>
</evidence>
<reference evidence="1 2" key="1">
    <citation type="journal article" date="2005" name="Virology">
        <title>Sequence analysis of the complete genome of Trichoplusia ni single nucleopolyhedrovirus and the identification of a baculoviral photolyase gene.</title>
        <authorList>
            <person name="Willis L.G."/>
            <person name="Seipp R."/>
            <person name="Siepp R."/>
            <person name="Stewart T.M."/>
            <person name="Erlandson M.A."/>
            <person name="Theilmann D.A."/>
        </authorList>
    </citation>
    <scope>NUCLEOTIDE SEQUENCE [LARGE SCALE GENOMIC DNA]</scope>
</reference>
<dbReference type="EMBL" id="DQ017380">
    <property type="protein sequence ID" value="AAZ67393.1"/>
    <property type="molecule type" value="Genomic_DNA"/>
</dbReference>
<dbReference type="Proteomes" id="UP000207582">
    <property type="component" value="Segment"/>
</dbReference>
<dbReference type="OrthoDB" id="21403at10239"/>
<dbReference type="KEGG" id="vg:5142008"/>
<evidence type="ECO:0000313" key="2">
    <source>
        <dbReference type="Proteomes" id="UP000207582"/>
    </source>
</evidence>
<keyword evidence="2" id="KW-1185">Reference proteome</keyword>
<dbReference type="InterPro" id="IPR007355">
    <property type="entry name" value="DUF424"/>
</dbReference>
<dbReference type="GeneID" id="5142008"/>
<dbReference type="RefSeq" id="YP_308912.1">
    <property type="nucleotide sequence ID" value="NC_007383.1"/>
</dbReference>
<sequence length="142" mass="16198">MEYQSRYLLSNTAFSSKSGIRFTHYNNLINLAKGVIPSPIDPISIVELKKFNMIIEPDSNYVSNIHDFNLYFDNKNPNYVYVLEANTRQFLGRLEIIYNVHDAEDGGNFELVADLASIDNSENLCDNNDSGVYHDNIDIEPV</sequence>
<organism evidence="1 2">
    <name type="scientific">Trichoplusia ni single nucleopolyhedrovirus</name>
    <dbReference type="NCBI Taxonomy" id="332054"/>
    <lineage>
        <taxon>Viruses</taxon>
        <taxon>Viruses incertae sedis</taxon>
        <taxon>Naldaviricetes</taxon>
        <taxon>Lefavirales</taxon>
        <taxon>Baculoviridae</taxon>
        <taxon>Alphabaculovirus</taxon>
        <taxon>Alphabaculovirus trini</taxon>
    </lineage>
</organism>
<accession>Q462E3</accession>
<protein>
    <submittedName>
        <fullName evidence="1">Orf23</fullName>
    </submittedName>
</protein>
<dbReference type="Pfam" id="PF04242">
    <property type="entry name" value="DUF424"/>
    <property type="match status" value="1"/>
</dbReference>